<sequence length="981" mass="108191">MKPLFDTTPDASFELINSTDIEALGVNLAEYRHRKTGASHYHIAADNPENVFLVSLRTVPEDSTGVAHILEHTALCGSRKYPIRDPFFMMIRRSLNSFMNAFTSSDWTAYPFASSNRKDFDNLLQVYLDAVFFSRLHPLDFAQEGHRLEFSEPGNPDSDLVFKGVVFNEMKGAMSSVNSQLWQTLSKYLFPNVTYHYNSGGDPEAIPDLSYDQLQDFYRSHYHPSNAVFMTFGDISAREHQHKFETLALAEFDALPEVIAVPDEKRYHAPIRVEECYPVPEDEGCEGKTHIVVGWLLGNSTNLRAQLEAQLLAGVLLDNSSSPLLQALETTDLGSSPSPMCGLEDSMKEMVFACGVEGSDPDKRDAVEALILDTLKNIAEVGVEQHKVEAVLHQLELQQREISGDSYPYGLQLILNAIGSATHRGNPTEVLNLDPALAELRENIKDPDYIPSLIRALLDNSHRVTLVLRPDTQYQQRAEKAEQQRLAAIKASLSPEQKQAIIDQTNALLERQAMVEDESILPKVGLEDVPLDTPALTSFAGQFGELPYTAYARGTNGLIYQQLLVEMPDLNDAEIALLPVYTQLITELGLGDDDYLQVQDRQAAVCGGISAYTTMRGDISDEQAFKAYLVLTSKALLRNAVAQSELMRDTMQALRFNEHERIADIVTQLRARREASITGNGHGLAMAAASAGMSPTAQLQQQLSGLPGIRALKTLANGVKDSGELSNLADTLAGLHQKILNGPRQLLLIAEDEALQQHTFALESVWGPFGNGGGQGTLSQPAVREVRREFWAANSQVNFCASAYPTVPSDHPDAPILSVLAVYLRNGILHRSIREQGGAYGGGASQDSNIAAFRFYSYRDPRLQETLADFTASIDWMLDTTVSDDALEQAILGVVSSIDKPGSPAGEAKQDFHSNLFGRGIEERRRFRRRVLAVTGDDLKRVTATYLKDVEPSLAVISSDSKLKTLSSWTSEQGFSVQKLQ</sequence>
<dbReference type="SMART" id="SM01264">
    <property type="entry name" value="M16C_associated"/>
    <property type="match status" value="1"/>
</dbReference>
<proteinExistence type="predicted"/>
<dbReference type="Proteomes" id="UP000765845">
    <property type="component" value="Unassembled WGS sequence"/>
</dbReference>
<comment type="caution">
    <text evidence="2">The sequence shown here is derived from an EMBL/GenBank/DDBJ whole genome shotgun (WGS) entry which is preliminary data.</text>
</comment>
<dbReference type="PANTHER" id="PTHR43016:SF13">
    <property type="entry name" value="PRESEQUENCE PROTEASE, MITOCHONDRIAL"/>
    <property type="match status" value="1"/>
</dbReference>
<name>A0ABX1GE17_9GAMM</name>
<organism evidence="2 3">
    <name type="scientific">Spongiibacter thalassae</name>
    <dbReference type="NCBI Taxonomy" id="2721624"/>
    <lineage>
        <taxon>Bacteria</taxon>
        <taxon>Pseudomonadati</taxon>
        <taxon>Pseudomonadota</taxon>
        <taxon>Gammaproteobacteria</taxon>
        <taxon>Cellvibrionales</taxon>
        <taxon>Spongiibacteraceae</taxon>
        <taxon>Spongiibacter</taxon>
    </lineage>
</organism>
<feature type="domain" description="Peptidase M16C associated" evidence="1">
    <location>
        <begin position="468"/>
        <end position="715"/>
    </location>
</feature>
<accession>A0ABX1GE17</accession>
<dbReference type="SUPFAM" id="SSF63411">
    <property type="entry name" value="LuxS/MPP-like metallohydrolase"/>
    <property type="match status" value="4"/>
</dbReference>
<dbReference type="Pfam" id="PF00675">
    <property type="entry name" value="Peptidase_M16"/>
    <property type="match status" value="1"/>
</dbReference>
<dbReference type="InterPro" id="IPR011765">
    <property type="entry name" value="Pept_M16_N"/>
</dbReference>
<dbReference type="RefSeq" id="WP_168449683.1">
    <property type="nucleotide sequence ID" value="NZ_JAAWWK010000002.1"/>
</dbReference>
<dbReference type="Pfam" id="PF22516">
    <property type="entry name" value="PreP_C"/>
    <property type="match status" value="1"/>
</dbReference>
<dbReference type="Gene3D" id="3.30.830.10">
    <property type="entry name" value="Metalloenzyme, LuxS/M16 peptidase-like"/>
    <property type="match status" value="4"/>
</dbReference>
<dbReference type="InterPro" id="IPR007863">
    <property type="entry name" value="Peptidase_M16_C"/>
</dbReference>
<dbReference type="InterPro" id="IPR013578">
    <property type="entry name" value="Peptidase_M16C_assoc"/>
</dbReference>
<reference evidence="2 3" key="1">
    <citation type="submission" date="2020-04" db="EMBL/GenBank/DDBJ databases">
        <authorList>
            <person name="Yoon J."/>
        </authorList>
    </citation>
    <scope>NUCLEOTIDE SEQUENCE [LARGE SCALE GENOMIC DNA]</scope>
    <source>
        <strain evidence="2 3">KMU-166</strain>
    </source>
</reference>
<keyword evidence="3" id="KW-1185">Reference proteome</keyword>
<evidence type="ECO:0000313" key="2">
    <source>
        <dbReference type="EMBL" id="NKI17161.1"/>
    </source>
</evidence>
<dbReference type="PANTHER" id="PTHR43016">
    <property type="entry name" value="PRESEQUENCE PROTEASE"/>
    <property type="match status" value="1"/>
</dbReference>
<dbReference type="Pfam" id="PF08367">
    <property type="entry name" value="M16C_assoc"/>
    <property type="match status" value="1"/>
</dbReference>
<dbReference type="InterPro" id="IPR011249">
    <property type="entry name" value="Metalloenz_LuxS/M16"/>
</dbReference>
<evidence type="ECO:0000313" key="3">
    <source>
        <dbReference type="Proteomes" id="UP000765845"/>
    </source>
</evidence>
<dbReference type="InterPro" id="IPR055130">
    <property type="entry name" value="PreP_C"/>
</dbReference>
<evidence type="ECO:0000259" key="1">
    <source>
        <dbReference type="SMART" id="SM01264"/>
    </source>
</evidence>
<dbReference type="Pfam" id="PF05193">
    <property type="entry name" value="Peptidase_M16_C"/>
    <property type="match status" value="1"/>
</dbReference>
<protein>
    <submittedName>
        <fullName evidence="2">Peptidase M16</fullName>
    </submittedName>
</protein>
<gene>
    <name evidence="2" type="ORF">HCU74_06960</name>
</gene>
<dbReference type="EMBL" id="JAAWWK010000002">
    <property type="protein sequence ID" value="NKI17161.1"/>
    <property type="molecule type" value="Genomic_DNA"/>
</dbReference>